<dbReference type="Pfam" id="PF03448">
    <property type="entry name" value="MgtE_N"/>
    <property type="match status" value="1"/>
</dbReference>
<evidence type="ECO:0000313" key="4">
    <source>
        <dbReference type="EMBL" id="WXB94334.1"/>
    </source>
</evidence>
<sequence>MARKKKKEIVEYEEGNKTSKLQWLLFAVIIPLLFAVTVSLIVMTIAGVNIFDKAKELGASIPGVSSMIDSESSKDSKVAKDRLVSLQAEVEDQKAEIEKLQKKLEASDQEIEKLLTEKDRLEIELEQQQKQEEDSGKGKTDDKGDNPLIDTYESMSPKNIANILVNLSDNEAVSIISEMSTDKQAEILEKLPPETAAKYTKMLTQ</sequence>
<feature type="compositionally biased region" description="Basic and acidic residues" evidence="1">
    <location>
        <begin position="126"/>
        <end position="145"/>
    </location>
</feature>
<dbReference type="EMBL" id="CP147404">
    <property type="protein sequence ID" value="WXB94334.1"/>
    <property type="molecule type" value="Genomic_DNA"/>
</dbReference>
<evidence type="ECO:0000313" key="5">
    <source>
        <dbReference type="Proteomes" id="UP001387364"/>
    </source>
</evidence>
<gene>
    <name evidence="4" type="ORF">WDJ61_06825</name>
</gene>
<dbReference type="InterPro" id="IPR038076">
    <property type="entry name" value="MgtE_N_sf"/>
</dbReference>
<name>A0ABZ2NA73_9BACI</name>
<reference evidence="4 5" key="1">
    <citation type="submission" date="2024-02" db="EMBL/GenBank/DDBJ databases">
        <title>Seven novel Bacillus-like species.</title>
        <authorList>
            <person name="Liu G."/>
        </authorList>
    </citation>
    <scope>NUCLEOTIDE SEQUENCE [LARGE SCALE GENOMIC DNA]</scope>
    <source>
        <strain evidence="4 5">FJAT-52991</strain>
    </source>
</reference>
<organism evidence="4 5">
    <name type="scientific">Bacillus kandeliae</name>
    <dbReference type="NCBI Taxonomy" id="3129297"/>
    <lineage>
        <taxon>Bacteria</taxon>
        <taxon>Bacillati</taxon>
        <taxon>Bacillota</taxon>
        <taxon>Bacilli</taxon>
        <taxon>Bacillales</taxon>
        <taxon>Bacillaceae</taxon>
        <taxon>Bacillus</taxon>
    </lineage>
</organism>
<dbReference type="Gene3D" id="1.25.60.10">
    <property type="entry name" value="MgtE N-terminal domain-like"/>
    <property type="match status" value="1"/>
</dbReference>
<protein>
    <submittedName>
        <fullName evidence="4">MotE family protein</fullName>
    </submittedName>
</protein>
<dbReference type="Proteomes" id="UP001387364">
    <property type="component" value="Chromosome"/>
</dbReference>
<evidence type="ECO:0000259" key="3">
    <source>
        <dbReference type="Pfam" id="PF03448"/>
    </source>
</evidence>
<keyword evidence="2" id="KW-0472">Membrane</keyword>
<dbReference type="SUPFAM" id="SSF158791">
    <property type="entry name" value="MgtE N-terminal domain-like"/>
    <property type="match status" value="1"/>
</dbReference>
<feature type="domain" description="Magnesium transporter MgtE intracellular" evidence="3">
    <location>
        <begin position="150"/>
        <end position="203"/>
    </location>
</feature>
<accession>A0ABZ2NA73</accession>
<evidence type="ECO:0000256" key="1">
    <source>
        <dbReference type="SAM" id="MobiDB-lite"/>
    </source>
</evidence>
<feature type="transmembrane region" description="Helical" evidence="2">
    <location>
        <begin position="21"/>
        <end position="46"/>
    </location>
</feature>
<proteinExistence type="predicted"/>
<feature type="region of interest" description="Disordered" evidence="1">
    <location>
        <begin position="126"/>
        <end position="147"/>
    </location>
</feature>
<keyword evidence="5" id="KW-1185">Reference proteome</keyword>
<dbReference type="RefSeq" id="WP_338754003.1">
    <property type="nucleotide sequence ID" value="NZ_CP147404.1"/>
</dbReference>
<keyword evidence="2" id="KW-0812">Transmembrane</keyword>
<evidence type="ECO:0000256" key="2">
    <source>
        <dbReference type="SAM" id="Phobius"/>
    </source>
</evidence>
<keyword evidence="2" id="KW-1133">Transmembrane helix</keyword>
<dbReference type="InterPro" id="IPR006668">
    <property type="entry name" value="Mg_transptr_MgtE_intracell_dom"/>
</dbReference>